<evidence type="ECO:0008006" key="4">
    <source>
        <dbReference type="Google" id="ProtNLM"/>
    </source>
</evidence>
<dbReference type="EMBL" id="AP015042">
    <property type="protein sequence ID" value="BAT97063.1"/>
    <property type="molecule type" value="Genomic_DNA"/>
</dbReference>
<gene>
    <name evidence="2" type="primary">Vigan.09G041100</name>
    <name evidence="2" type="ORF">VIGAN_09041100</name>
</gene>
<sequence>MFFPSCWPFLDVEGLLALLVGPGLCLELDVGSCFPSNTTVCTSERCFQPWYFLHALPGRVLSYWSWTVKLLPLQSPHLCLASSFPKPRP</sequence>
<proteinExistence type="predicted"/>
<feature type="chain" id="PRO_5006618581" description="Secreted protein" evidence="1">
    <location>
        <begin position="26"/>
        <end position="89"/>
    </location>
</feature>
<dbReference type="AlphaFoldDB" id="A0A0S3SVY0"/>
<protein>
    <recommendedName>
        <fullName evidence="4">Secreted protein</fullName>
    </recommendedName>
</protein>
<dbReference type="Proteomes" id="UP000291084">
    <property type="component" value="Chromosome 9"/>
</dbReference>
<evidence type="ECO:0000313" key="3">
    <source>
        <dbReference type="Proteomes" id="UP000291084"/>
    </source>
</evidence>
<organism evidence="2 3">
    <name type="scientific">Vigna angularis var. angularis</name>
    <dbReference type="NCBI Taxonomy" id="157739"/>
    <lineage>
        <taxon>Eukaryota</taxon>
        <taxon>Viridiplantae</taxon>
        <taxon>Streptophyta</taxon>
        <taxon>Embryophyta</taxon>
        <taxon>Tracheophyta</taxon>
        <taxon>Spermatophyta</taxon>
        <taxon>Magnoliopsida</taxon>
        <taxon>eudicotyledons</taxon>
        <taxon>Gunneridae</taxon>
        <taxon>Pentapetalae</taxon>
        <taxon>rosids</taxon>
        <taxon>fabids</taxon>
        <taxon>Fabales</taxon>
        <taxon>Fabaceae</taxon>
        <taxon>Papilionoideae</taxon>
        <taxon>50 kb inversion clade</taxon>
        <taxon>NPAAA clade</taxon>
        <taxon>indigoferoid/millettioid clade</taxon>
        <taxon>Phaseoleae</taxon>
        <taxon>Vigna</taxon>
    </lineage>
</organism>
<reference evidence="2 3" key="1">
    <citation type="journal article" date="2015" name="Sci. Rep.">
        <title>The power of single molecule real-time sequencing technology in the de novo assembly of a eukaryotic genome.</title>
        <authorList>
            <person name="Sakai H."/>
            <person name="Naito K."/>
            <person name="Ogiso-Tanaka E."/>
            <person name="Takahashi Y."/>
            <person name="Iseki K."/>
            <person name="Muto C."/>
            <person name="Satou K."/>
            <person name="Teruya K."/>
            <person name="Shiroma A."/>
            <person name="Shimoji M."/>
            <person name="Hirano T."/>
            <person name="Itoh T."/>
            <person name="Kaga A."/>
            <person name="Tomooka N."/>
        </authorList>
    </citation>
    <scope>NUCLEOTIDE SEQUENCE [LARGE SCALE GENOMIC DNA]</scope>
    <source>
        <strain evidence="3">cv. Shumari</strain>
    </source>
</reference>
<keyword evidence="1" id="KW-0732">Signal</keyword>
<evidence type="ECO:0000313" key="2">
    <source>
        <dbReference type="EMBL" id="BAT97063.1"/>
    </source>
</evidence>
<name>A0A0S3SVY0_PHAAN</name>
<evidence type="ECO:0000256" key="1">
    <source>
        <dbReference type="SAM" id="SignalP"/>
    </source>
</evidence>
<keyword evidence="3" id="KW-1185">Reference proteome</keyword>
<accession>A0A0S3SVY0</accession>
<feature type="signal peptide" evidence="1">
    <location>
        <begin position="1"/>
        <end position="25"/>
    </location>
</feature>